<accession>A0ABN8HDM2</accession>
<dbReference type="Pfam" id="PF06325">
    <property type="entry name" value="PrmA"/>
    <property type="match status" value="1"/>
</dbReference>
<gene>
    <name evidence="3" type="ORF">GEAMG1_1054</name>
</gene>
<keyword evidence="3" id="KW-0687">Ribonucleoprotein</keyword>
<dbReference type="PANTHER" id="PTHR43648">
    <property type="entry name" value="ELECTRON TRANSFER FLAVOPROTEIN BETA SUBUNIT LYSINE METHYLTRANSFERASE"/>
    <property type="match status" value="1"/>
</dbReference>
<keyword evidence="2 3" id="KW-0808">Transferase</keyword>
<dbReference type="Proteomes" id="UP001295463">
    <property type="component" value="Chromosome"/>
</dbReference>
<keyword evidence="1 3" id="KW-0489">Methyltransferase</keyword>
<protein>
    <submittedName>
        <fullName evidence="3">Ribosomal protein L11 methyltransferase</fullName>
        <ecNumber evidence="3">2.1.1.-</ecNumber>
    </submittedName>
</protein>
<organism evidence="3 4">
    <name type="scientific">Trichlorobacter ammonificans</name>
    <dbReference type="NCBI Taxonomy" id="2916410"/>
    <lineage>
        <taxon>Bacteria</taxon>
        <taxon>Pseudomonadati</taxon>
        <taxon>Thermodesulfobacteriota</taxon>
        <taxon>Desulfuromonadia</taxon>
        <taxon>Geobacterales</taxon>
        <taxon>Geobacteraceae</taxon>
        <taxon>Trichlorobacter</taxon>
    </lineage>
</organism>
<dbReference type="GO" id="GO:0005840">
    <property type="term" value="C:ribosome"/>
    <property type="evidence" value="ECO:0007669"/>
    <property type="project" value="UniProtKB-KW"/>
</dbReference>
<dbReference type="Gene3D" id="3.40.50.150">
    <property type="entry name" value="Vaccinia Virus protein VP39"/>
    <property type="match status" value="1"/>
</dbReference>
<evidence type="ECO:0000313" key="3">
    <source>
        <dbReference type="EMBL" id="CAH2030868.1"/>
    </source>
</evidence>
<name>A0ABN8HDM2_9BACT</name>
<dbReference type="SUPFAM" id="SSF53335">
    <property type="entry name" value="S-adenosyl-L-methionine-dependent methyltransferases"/>
    <property type="match status" value="1"/>
</dbReference>
<dbReference type="EMBL" id="OW150024">
    <property type="protein sequence ID" value="CAH2030868.1"/>
    <property type="molecule type" value="Genomic_DNA"/>
</dbReference>
<evidence type="ECO:0000313" key="4">
    <source>
        <dbReference type="Proteomes" id="UP001295463"/>
    </source>
</evidence>
<reference evidence="3 4" key="1">
    <citation type="submission" date="2022-03" db="EMBL/GenBank/DDBJ databases">
        <authorList>
            <person name="Koch H."/>
        </authorList>
    </citation>
    <scope>NUCLEOTIDE SEQUENCE [LARGE SCALE GENOMIC DNA]</scope>
    <source>
        <strain evidence="3 4">G1</strain>
    </source>
</reference>
<dbReference type="PANTHER" id="PTHR43648:SF1">
    <property type="entry name" value="ELECTRON TRANSFER FLAVOPROTEIN BETA SUBUNIT LYSINE METHYLTRANSFERASE"/>
    <property type="match status" value="1"/>
</dbReference>
<keyword evidence="4" id="KW-1185">Reference proteome</keyword>
<dbReference type="InterPro" id="IPR029063">
    <property type="entry name" value="SAM-dependent_MTases_sf"/>
</dbReference>
<dbReference type="GO" id="GO:0032259">
    <property type="term" value="P:methylation"/>
    <property type="evidence" value="ECO:0007669"/>
    <property type="project" value="UniProtKB-KW"/>
</dbReference>
<dbReference type="EC" id="2.1.1.-" evidence="3"/>
<dbReference type="GO" id="GO:0008168">
    <property type="term" value="F:methyltransferase activity"/>
    <property type="evidence" value="ECO:0007669"/>
    <property type="project" value="UniProtKB-KW"/>
</dbReference>
<dbReference type="RefSeq" id="WP_305731739.1">
    <property type="nucleotide sequence ID" value="NZ_OW150024.1"/>
</dbReference>
<dbReference type="InterPro" id="IPR050078">
    <property type="entry name" value="Ribosomal_L11_MeTrfase_PrmA"/>
</dbReference>
<dbReference type="CDD" id="cd02440">
    <property type="entry name" value="AdoMet_MTases"/>
    <property type="match status" value="1"/>
</dbReference>
<evidence type="ECO:0000256" key="1">
    <source>
        <dbReference type="ARBA" id="ARBA00022603"/>
    </source>
</evidence>
<proteinExistence type="predicted"/>
<sequence>MSGRIFTSFSIGLFTVVPAGDPYPSPCGLPIVLGKKGAFGSGEHETTAACLEILPTIPGIAGCHALDLGSGTGILALAVARLGAGSVVAVDLDPAAAVSCRENVAHNWYDDRISTVCGELASLEAQQFDLVMANIYADILLPLADRLVAMTNPGGHLLLSGIPLQDKFDIVRCYTALGCCVVDSRIGEEFATYLLLRP</sequence>
<keyword evidence="3" id="KW-0689">Ribosomal protein</keyword>
<evidence type="ECO:0000256" key="2">
    <source>
        <dbReference type="ARBA" id="ARBA00022679"/>
    </source>
</evidence>